<sequence>MGAGLKTNTDLFAAFFRVGMLGFGGGPSAIPLFHAEAVKKYKWMSEDEFGDTLALGNTMPGPIATKMAGYIGYRVGGILGCIIALVAVAVPTVLLMILLLGALQQFKGVEWVNSMSAAVVPVVGVMLGVMTWDFIKKSGQSLGWPRALFLLVVSVLLMEVLHVHPVILIVGVLLLVLVGFRKGGAAK</sequence>
<dbReference type="EMBL" id="JBHUFW010000002">
    <property type="protein sequence ID" value="MFD1861766.1"/>
    <property type="molecule type" value="Genomic_DNA"/>
</dbReference>
<keyword evidence="9" id="KW-1185">Reference proteome</keyword>
<keyword evidence="3" id="KW-1003">Cell membrane</keyword>
<dbReference type="InterPro" id="IPR003370">
    <property type="entry name" value="Chromate_transpt"/>
</dbReference>
<organism evidence="8 9">
    <name type="scientific">Planococcus chinensis</name>
    <dbReference type="NCBI Taxonomy" id="272917"/>
    <lineage>
        <taxon>Bacteria</taxon>
        <taxon>Bacillati</taxon>
        <taxon>Bacillota</taxon>
        <taxon>Bacilli</taxon>
        <taxon>Bacillales</taxon>
        <taxon>Caryophanaceae</taxon>
        <taxon>Planococcus</taxon>
    </lineage>
</organism>
<dbReference type="Proteomes" id="UP001597273">
    <property type="component" value="Unassembled WGS sequence"/>
</dbReference>
<dbReference type="PANTHER" id="PTHR43663:SF1">
    <property type="entry name" value="CHROMATE TRANSPORTER"/>
    <property type="match status" value="1"/>
</dbReference>
<evidence type="ECO:0000256" key="6">
    <source>
        <dbReference type="ARBA" id="ARBA00023136"/>
    </source>
</evidence>
<proteinExistence type="inferred from homology"/>
<evidence type="ECO:0000256" key="1">
    <source>
        <dbReference type="ARBA" id="ARBA00004651"/>
    </source>
</evidence>
<evidence type="ECO:0000256" key="4">
    <source>
        <dbReference type="ARBA" id="ARBA00022692"/>
    </source>
</evidence>
<keyword evidence="5 7" id="KW-1133">Transmembrane helix</keyword>
<feature type="transmembrane region" description="Helical" evidence="7">
    <location>
        <begin position="75"/>
        <end position="103"/>
    </location>
</feature>
<feature type="transmembrane region" description="Helical" evidence="7">
    <location>
        <begin position="12"/>
        <end position="33"/>
    </location>
</feature>
<gene>
    <name evidence="8" type="ORF">ACFSDB_02440</name>
</gene>
<comment type="similarity">
    <text evidence="2">Belongs to the chromate ion transporter (CHR) (TC 2.A.51) family.</text>
</comment>
<comment type="subcellular location">
    <subcellularLocation>
        <location evidence="1">Cell membrane</location>
        <topology evidence="1">Multi-pass membrane protein</topology>
    </subcellularLocation>
</comment>
<feature type="transmembrane region" description="Helical" evidence="7">
    <location>
        <begin position="147"/>
        <end position="180"/>
    </location>
</feature>
<dbReference type="PANTHER" id="PTHR43663">
    <property type="entry name" value="CHROMATE TRANSPORT PROTEIN-RELATED"/>
    <property type="match status" value="1"/>
</dbReference>
<protein>
    <submittedName>
        <fullName evidence="8">Chromate transporter</fullName>
    </submittedName>
</protein>
<evidence type="ECO:0000313" key="9">
    <source>
        <dbReference type="Proteomes" id="UP001597273"/>
    </source>
</evidence>
<keyword evidence="6 7" id="KW-0472">Membrane</keyword>
<dbReference type="RefSeq" id="WP_204891685.1">
    <property type="nucleotide sequence ID" value="NZ_JBHUFW010000002.1"/>
</dbReference>
<name>A0ABW4QDW9_9BACL</name>
<keyword evidence="4 7" id="KW-0812">Transmembrane</keyword>
<reference evidence="9" key="1">
    <citation type="journal article" date="2019" name="Int. J. Syst. Evol. Microbiol.">
        <title>The Global Catalogue of Microorganisms (GCM) 10K type strain sequencing project: providing services to taxonomists for standard genome sequencing and annotation.</title>
        <authorList>
            <consortium name="The Broad Institute Genomics Platform"/>
            <consortium name="The Broad Institute Genome Sequencing Center for Infectious Disease"/>
            <person name="Wu L."/>
            <person name="Ma J."/>
        </authorList>
    </citation>
    <scope>NUCLEOTIDE SEQUENCE [LARGE SCALE GENOMIC DNA]</scope>
    <source>
        <strain evidence="9">CGMCC 1.15475</strain>
    </source>
</reference>
<evidence type="ECO:0000256" key="2">
    <source>
        <dbReference type="ARBA" id="ARBA00005262"/>
    </source>
</evidence>
<dbReference type="Pfam" id="PF02417">
    <property type="entry name" value="Chromate_transp"/>
    <property type="match status" value="1"/>
</dbReference>
<evidence type="ECO:0000256" key="7">
    <source>
        <dbReference type="SAM" id="Phobius"/>
    </source>
</evidence>
<feature type="transmembrane region" description="Helical" evidence="7">
    <location>
        <begin position="115"/>
        <end position="135"/>
    </location>
</feature>
<evidence type="ECO:0000313" key="8">
    <source>
        <dbReference type="EMBL" id="MFD1861766.1"/>
    </source>
</evidence>
<dbReference type="InterPro" id="IPR052518">
    <property type="entry name" value="CHR_Transporter"/>
</dbReference>
<evidence type="ECO:0000256" key="3">
    <source>
        <dbReference type="ARBA" id="ARBA00022475"/>
    </source>
</evidence>
<accession>A0ABW4QDW9</accession>
<comment type="caution">
    <text evidence="8">The sequence shown here is derived from an EMBL/GenBank/DDBJ whole genome shotgun (WGS) entry which is preliminary data.</text>
</comment>
<evidence type="ECO:0000256" key="5">
    <source>
        <dbReference type="ARBA" id="ARBA00022989"/>
    </source>
</evidence>